<dbReference type="InterPro" id="IPR036390">
    <property type="entry name" value="WH_DNA-bd_sf"/>
</dbReference>
<proteinExistence type="predicted"/>
<dbReference type="SUPFAM" id="SSF54909">
    <property type="entry name" value="Dimeric alpha+beta barrel"/>
    <property type="match status" value="1"/>
</dbReference>
<dbReference type="PANTHER" id="PTHR30154">
    <property type="entry name" value="LEUCINE-RESPONSIVE REGULATORY PROTEIN"/>
    <property type="match status" value="1"/>
</dbReference>
<evidence type="ECO:0000256" key="2">
    <source>
        <dbReference type="ARBA" id="ARBA00023125"/>
    </source>
</evidence>
<sequence length="152" mass="16918">MELDRTDRQILSILQAEGRITNAELAERVHLSASGCLRRQQRLEEGGVIDGYGAVLSASAIGKPTTVFIEITLNSQRDAALDAFERAVQACPDILECHLMSGTADYLLRVAVANTEDYERIHRKHLAAFPHVARIRSMFALRSVLKRRGYAL</sequence>
<dbReference type="InterPro" id="IPR036388">
    <property type="entry name" value="WH-like_DNA-bd_sf"/>
</dbReference>
<organism evidence="5 6">
    <name type="scientific">Sphaerotilus microaerophilus</name>
    <dbReference type="NCBI Taxonomy" id="2914710"/>
    <lineage>
        <taxon>Bacteria</taxon>
        <taxon>Pseudomonadati</taxon>
        <taxon>Pseudomonadota</taxon>
        <taxon>Betaproteobacteria</taxon>
        <taxon>Burkholderiales</taxon>
        <taxon>Sphaerotilaceae</taxon>
        <taxon>Sphaerotilus</taxon>
    </lineage>
</organism>
<keyword evidence="6" id="KW-1185">Reference proteome</keyword>
<dbReference type="SMART" id="SM00344">
    <property type="entry name" value="HTH_ASNC"/>
    <property type="match status" value="1"/>
</dbReference>
<dbReference type="InterPro" id="IPR000485">
    <property type="entry name" value="AsnC-type_HTH_dom"/>
</dbReference>
<gene>
    <name evidence="5" type="ORF">CATMQ487_44740</name>
</gene>
<dbReference type="CDD" id="cd00090">
    <property type="entry name" value="HTH_ARSR"/>
    <property type="match status" value="1"/>
</dbReference>
<dbReference type="InterPro" id="IPR019887">
    <property type="entry name" value="Tscrpt_reg_AsnC/Lrp_C"/>
</dbReference>
<dbReference type="InterPro" id="IPR011991">
    <property type="entry name" value="ArsR-like_HTH"/>
</dbReference>
<dbReference type="PANTHER" id="PTHR30154:SF46">
    <property type="entry name" value="TRANSCRIPTIONAL REGULATORY PROTEIN"/>
    <property type="match status" value="1"/>
</dbReference>
<keyword evidence="2" id="KW-0238">DNA-binding</keyword>
<dbReference type="SUPFAM" id="SSF46785">
    <property type="entry name" value="Winged helix' DNA-binding domain"/>
    <property type="match status" value="1"/>
</dbReference>
<keyword evidence="3" id="KW-0804">Transcription</keyword>
<feature type="domain" description="HTH asnC-type" evidence="4">
    <location>
        <begin position="3"/>
        <end position="64"/>
    </location>
</feature>
<dbReference type="PROSITE" id="PS50956">
    <property type="entry name" value="HTH_ASNC_2"/>
    <property type="match status" value="1"/>
</dbReference>
<dbReference type="EMBL" id="AP025730">
    <property type="protein sequence ID" value="BDI07504.1"/>
    <property type="molecule type" value="Genomic_DNA"/>
</dbReference>
<evidence type="ECO:0000313" key="6">
    <source>
        <dbReference type="Proteomes" id="UP001057498"/>
    </source>
</evidence>
<name>A0ABN6PTV8_9BURK</name>
<dbReference type="InterPro" id="IPR011008">
    <property type="entry name" value="Dimeric_a/b-barrel"/>
</dbReference>
<dbReference type="Gene3D" id="3.30.70.920">
    <property type="match status" value="1"/>
</dbReference>
<protein>
    <submittedName>
        <fullName evidence="5">AsnC family transcriptional regulator</fullName>
    </submittedName>
</protein>
<accession>A0ABN6PTV8</accession>
<keyword evidence="1" id="KW-0805">Transcription regulation</keyword>
<dbReference type="PRINTS" id="PR00033">
    <property type="entry name" value="HTHASNC"/>
</dbReference>
<evidence type="ECO:0000256" key="1">
    <source>
        <dbReference type="ARBA" id="ARBA00023015"/>
    </source>
</evidence>
<dbReference type="Pfam" id="PF13412">
    <property type="entry name" value="HTH_24"/>
    <property type="match status" value="1"/>
</dbReference>
<dbReference type="RefSeq" id="WP_251970688.1">
    <property type="nucleotide sequence ID" value="NZ_AP025730.1"/>
</dbReference>
<evidence type="ECO:0000313" key="5">
    <source>
        <dbReference type="EMBL" id="BDI07504.1"/>
    </source>
</evidence>
<dbReference type="InterPro" id="IPR019888">
    <property type="entry name" value="Tscrpt_reg_AsnC-like"/>
</dbReference>
<evidence type="ECO:0000256" key="3">
    <source>
        <dbReference type="ARBA" id="ARBA00023163"/>
    </source>
</evidence>
<dbReference type="Gene3D" id="1.10.10.10">
    <property type="entry name" value="Winged helix-like DNA-binding domain superfamily/Winged helix DNA-binding domain"/>
    <property type="match status" value="1"/>
</dbReference>
<evidence type="ECO:0000259" key="4">
    <source>
        <dbReference type="PROSITE" id="PS50956"/>
    </source>
</evidence>
<dbReference type="Pfam" id="PF01037">
    <property type="entry name" value="AsnC_trans_reg"/>
    <property type="match status" value="1"/>
</dbReference>
<dbReference type="Proteomes" id="UP001057498">
    <property type="component" value="Chromosome"/>
</dbReference>
<reference evidence="5" key="1">
    <citation type="submission" date="2022-04" db="EMBL/GenBank/DDBJ databases">
        <title>Whole genome sequence of Sphaerotilus sp. FB-5.</title>
        <authorList>
            <person name="Takeda M."/>
            <person name="Narihara S."/>
            <person name="Akimoto M."/>
            <person name="Akimoto R."/>
            <person name="Nishiyashiki S."/>
            <person name="Murakami T."/>
        </authorList>
    </citation>
    <scope>NUCLEOTIDE SEQUENCE</scope>
    <source>
        <strain evidence="5">FB-5</strain>
    </source>
</reference>